<feature type="transmembrane region" description="Helical" evidence="9">
    <location>
        <begin position="137"/>
        <end position="158"/>
    </location>
</feature>
<dbReference type="PATRIC" id="fig|267850.7.peg.1104"/>
<keyword evidence="3" id="KW-1003">Cell membrane</keyword>
<evidence type="ECO:0000256" key="9">
    <source>
        <dbReference type="RuleBase" id="RU369079"/>
    </source>
</evidence>
<evidence type="ECO:0000256" key="8">
    <source>
        <dbReference type="ARBA" id="ARBA00038436"/>
    </source>
</evidence>
<accession>A0A063Y2J3</accession>
<proteinExistence type="inferred from homology"/>
<keyword evidence="4 9" id="KW-0997">Cell inner membrane</keyword>
<keyword evidence="7 9" id="KW-0472">Membrane</keyword>
<dbReference type="Proteomes" id="UP000027318">
    <property type="component" value="Unassembled WGS sequence"/>
</dbReference>
<comment type="caution">
    <text evidence="11">The sequence shown here is derived from an EMBL/GenBank/DDBJ whole genome shotgun (WGS) entry which is preliminary data.</text>
</comment>
<evidence type="ECO:0000313" key="12">
    <source>
        <dbReference type="Proteomes" id="UP000027318"/>
    </source>
</evidence>
<feature type="transmembrane region" description="Helical" evidence="9">
    <location>
        <begin position="21"/>
        <end position="41"/>
    </location>
</feature>
<evidence type="ECO:0000256" key="6">
    <source>
        <dbReference type="ARBA" id="ARBA00022989"/>
    </source>
</evidence>
<dbReference type="OrthoDB" id="9795655at2"/>
<evidence type="ECO:0000259" key="10">
    <source>
        <dbReference type="Pfam" id="PF04290"/>
    </source>
</evidence>
<dbReference type="EMBL" id="JMSZ01000016">
    <property type="protein sequence ID" value="KDE40518.1"/>
    <property type="molecule type" value="Genomic_DNA"/>
</dbReference>
<comment type="subunit">
    <text evidence="9">The complex comprises the extracytoplasmic solute receptor protein and the two transmembrane proteins.</text>
</comment>
<keyword evidence="6 9" id="KW-1133">Transmembrane helix</keyword>
<dbReference type="RefSeq" id="WP_036544710.1">
    <property type="nucleotide sequence ID" value="NZ_JBKBNO010000001.1"/>
</dbReference>
<dbReference type="STRING" id="267850.ADINL_1110"/>
<reference evidence="11 12" key="1">
    <citation type="journal article" date="2005" name="Int. J. Syst. Evol. Microbiol.">
        <title>Nitrincola lacisaponensis gen. nov., sp. nov., a novel alkaliphilic bacterium isolated from an alkaline, saline lake.</title>
        <authorList>
            <person name="Dimitriu P.A."/>
            <person name="Shukla S.K."/>
            <person name="Conradt J."/>
            <person name="Marquez M.C."/>
            <person name="Ventosa A."/>
            <person name="Maglia A."/>
            <person name="Peyton B.M."/>
            <person name="Pinkart H.C."/>
            <person name="Mormile M.R."/>
        </authorList>
    </citation>
    <scope>NUCLEOTIDE SEQUENCE [LARGE SCALE GENOMIC DNA]</scope>
    <source>
        <strain evidence="11 12">4CA</strain>
    </source>
</reference>
<feature type="transmembrane region" description="Helical" evidence="9">
    <location>
        <begin position="92"/>
        <end position="117"/>
    </location>
</feature>
<dbReference type="InterPro" id="IPR007387">
    <property type="entry name" value="TRAP_DctQ"/>
</dbReference>
<keyword evidence="12" id="KW-1185">Reference proteome</keyword>
<evidence type="ECO:0000256" key="2">
    <source>
        <dbReference type="ARBA" id="ARBA00022448"/>
    </source>
</evidence>
<dbReference type="PANTHER" id="PTHR35011:SF4">
    <property type="entry name" value="SLL1102 PROTEIN"/>
    <property type="match status" value="1"/>
</dbReference>
<feature type="domain" description="Tripartite ATP-independent periplasmic transporters DctQ component" evidence="10">
    <location>
        <begin position="29"/>
        <end position="161"/>
    </location>
</feature>
<name>A0A063Y2J3_9GAMM</name>
<evidence type="ECO:0000256" key="1">
    <source>
        <dbReference type="ARBA" id="ARBA00004429"/>
    </source>
</evidence>
<feature type="transmembrane region" description="Helical" evidence="9">
    <location>
        <begin position="53"/>
        <end position="71"/>
    </location>
</feature>
<comment type="function">
    <text evidence="9">Part of the tripartite ATP-independent periplasmic (TRAP) transport system.</text>
</comment>
<evidence type="ECO:0000256" key="7">
    <source>
        <dbReference type="ARBA" id="ARBA00023136"/>
    </source>
</evidence>
<organism evidence="11 12">
    <name type="scientific">Nitrincola lacisaponensis</name>
    <dbReference type="NCBI Taxonomy" id="267850"/>
    <lineage>
        <taxon>Bacteria</taxon>
        <taxon>Pseudomonadati</taxon>
        <taxon>Pseudomonadota</taxon>
        <taxon>Gammaproteobacteria</taxon>
        <taxon>Oceanospirillales</taxon>
        <taxon>Oceanospirillaceae</taxon>
        <taxon>Nitrincola</taxon>
    </lineage>
</organism>
<evidence type="ECO:0000313" key="11">
    <source>
        <dbReference type="EMBL" id="KDE40518.1"/>
    </source>
</evidence>
<keyword evidence="5 9" id="KW-0812">Transmembrane</keyword>
<dbReference type="GO" id="GO:0005886">
    <property type="term" value="C:plasma membrane"/>
    <property type="evidence" value="ECO:0007669"/>
    <property type="project" value="UniProtKB-SubCell"/>
</dbReference>
<dbReference type="PANTHER" id="PTHR35011">
    <property type="entry name" value="2,3-DIKETO-L-GULONATE TRAP TRANSPORTER SMALL PERMEASE PROTEIN YIAM"/>
    <property type="match status" value="1"/>
</dbReference>
<gene>
    <name evidence="11" type="ORF">ADINL_1110</name>
</gene>
<evidence type="ECO:0000256" key="5">
    <source>
        <dbReference type="ARBA" id="ARBA00022692"/>
    </source>
</evidence>
<keyword evidence="2 9" id="KW-0813">Transport</keyword>
<comment type="similarity">
    <text evidence="8 9">Belongs to the TRAP transporter small permease family.</text>
</comment>
<dbReference type="GO" id="GO:0022857">
    <property type="term" value="F:transmembrane transporter activity"/>
    <property type="evidence" value="ECO:0007669"/>
    <property type="project" value="UniProtKB-UniRule"/>
</dbReference>
<dbReference type="AlphaFoldDB" id="A0A063Y2J3"/>
<comment type="subcellular location">
    <subcellularLocation>
        <location evidence="1 9">Cell inner membrane</location>
        <topology evidence="1 9">Multi-pass membrane protein</topology>
    </subcellularLocation>
</comment>
<dbReference type="Pfam" id="PF04290">
    <property type="entry name" value="DctQ"/>
    <property type="match status" value="1"/>
</dbReference>
<sequence length="182" mass="21044">MKMLSLLIRLICRINLLLGHLFSWFSLGIVLVCFTVVVLRYFFSTGYVWMQDLYVWLNGMMFMGIAGFTLFQNGHVRVDIFYRPAGIRRKAWIDLIGAIIFIAPFLYIITTYSLPYVQRSWRFMEGSSNFGGMPGLYVVKSFILVFVSVVALQALAMVMRSVLILTHHEELVPENYRYKEGG</sequence>
<evidence type="ECO:0000256" key="3">
    <source>
        <dbReference type="ARBA" id="ARBA00022475"/>
    </source>
</evidence>
<evidence type="ECO:0000256" key="4">
    <source>
        <dbReference type="ARBA" id="ARBA00022519"/>
    </source>
</evidence>
<dbReference type="InterPro" id="IPR055348">
    <property type="entry name" value="DctQ"/>
</dbReference>
<protein>
    <recommendedName>
        <fullName evidence="9">TRAP transporter small permease protein</fullName>
    </recommendedName>
</protein>